<accession>A0A6B8KJG8</accession>
<evidence type="ECO:0000313" key="2">
    <source>
        <dbReference type="Proteomes" id="UP000309061"/>
    </source>
</evidence>
<dbReference type="EMBL" id="CP046052">
    <property type="protein sequence ID" value="QGM47201.1"/>
    <property type="molecule type" value="Genomic_DNA"/>
</dbReference>
<gene>
    <name evidence="1" type="ORF">H2LOC_016700</name>
</gene>
<proteinExistence type="predicted"/>
<dbReference type="RefSeq" id="WP_136498224.1">
    <property type="nucleotide sequence ID" value="NZ_CP046052.1"/>
</dbReference>
<keyword evidence="2" id="KW-1185">Reference proteome</keyword>
<dbReference type="KEGG" id="mhey:H2LOC_016700"/>
<dbReference type="Proteomes" id="UP000309061">
    <property type="component" value="Chromosome"/>
</dbReference>
<name>A0A6B8KJG8_9HYPH</name>
<evidence type="ECO:0000313" key="1">
    <source>
        <dbReference type="EMBL" id="QGM47201.1"/>
    </source>
</evidence>
<dbReference type="OrthoDB" id="8455678at2"/>
<protein>
    <submittedName>
        <fullName evidence="1">Uncharacterized protein</fullName>
    </submittedName>
</protein>
<dbReference type="AlphaFoldDB" id="A0A6B8KJG8"/>
<sequence>MAIAPPTIASLQSQGVPGFFVTCSNPLCQQSTPIDFETLSLDPATPLPEIEKKRSFVCPACGSKQVSTLPDWRADWVEG</sequence>
<reference evidence="1 2" key="1">
    <citation type="submission" date="2019-11" db="EMBL/GenBank/DDBJ databases">
        <title>The genome sequence of Methylocystis heyeri.</title>
        <authorList>
            <person name="Oshkin I.Y."/>
            <person name="Miroshnikov K."/>
            <person name="Dedysh S.N."/>
        </authorList>
    </citation>
    <scope>NUCLEOTIDE SEQUENCE [LARGE SCALE GENOMIC DNA]</scope>
    <source>
        <strain evidence="1 2">H2</strain>
    </source>
</reference>
<organism evidence="1 2">
    <name type="scientific">Methylocystis heyeri</name>
    <dbReference type="NCBI Taxonomy" id="391905"/>
    <lineage>
        <taxon>Bacteria</taxon>
        <taxon>Pseudomonadati</taxon>
        <taxon>Pseudomonadota</taxon>
        <taxon>Alphaproteobacteria</taxon>
        <taxon>Hyphomicrobiales</taxon>
        <taxon>Methylocystaceae</taxon>
        <taxon>Methylocystis</taxon>
    </lineage>
</organism>